<evidence type="ECO:0000256" key="6">
    <source>
        <dbReference type="ARBA" id="ARBA00022833"/>
    </source>
</evidence>
<dbReference type="CDD" id="cd00673">
    <property type="entry name" value="AlaRS_core"/>
    <property type="match status" value="1"/>
</dbReference>
<comment type="subcellular location">
    <subcellularLocation>
        <location evidence="11">Cytoplasm</location>
    </subcellularLocation>
</comment>
<dbReference type="InterPro" id="IPR045864">
    <property type="entry name" value="aa-tRNA-synth_II/BPL/LPL"/>
</dbReference>
<dbReference type="Pfam" id="PF02272">
    <property type="entry name" value="DHHA1"/>
    <property type="match status" value="1"/>
</dbReference>
<reference evidence="13 14" key="2">
    <citation type="submission" date="2006-07" db="EMBL/GenBank/DDBJ databases">
        <title>Sequencing of the draft genome and assembly of Chlorobium ferroxidans DSM 13031.</title>
        <authorList>
            <consortium name="US DOE Joint Genome Institute (JGI-PGF)"/>
            <person name="Copeland A."/>
            <person name="Lucas S."/>
            <person name="Lapidus A."/>
            <person name="Barry K."/>
            <person name="Glavina del Rio T."/>
            <person name="Dalin E."/>
            <person name="Tice H."/>
            <person name="Bruce D."/>
            <person name="Pitluck S."/>
            <person name="Richardson P."/>
        </authorList>
    </citation>
    <scope>NUCLEOTIDE SEQUENCE [LARGE SCALE GENOMIC DNA]</scope>
    <source>
        <strain evidence="13 14">DSM 13031</strain>
    </source>
</reference>
<sequence>MQQYNGRYCNKIKFSMNSREIRQSFLDFFAQKGHTIVRSAPVIPADDPTLLFTNAGMNQFKDVFLDKGTRPYNRAADTQKCIRASGKHNDLEDVGRDTYHHTFFEMLGNWSFGDYYKKEAITWAWELMTGVWKLPADRLYATVYQDDDESFQIWKDHTSISPEHILRFGDKDNFWEMGETGPCGPCSEIHIDLTDDASGKSLVNVGDYRVIELWNLVFIQYNRQSDGRLEPLPNKHVDTGMGFERVAAVMQGKSSNYDTDVFKPLFDRITEITGVRYGASMDEPHDIAMRVIADHARTLTFALSDGAMPSNEGRGYVLRRILRRALRYSKNLGYNEPILHQLVGTLADSMGDVFPELKKQRDTVSKIIRSEEESFIVTLDRGIEIFNDVVSKVRSAKGTVIKGVDAFKLYDTYGFPFDLTRLMASDEGLQVDGEGFEHCMQEQKTRARADRKEKHQIEEDGSQWLWFSDQHATSFVGYEQLELPVRIIACKHAKEKLLILLDKTPFYAESGGQVGDRGWIETASYRLQVTDTVKDGDAIVHVVTAAFDKILDTAVNPADLTIDEGQLSAEASVDHHIRQDTERNHTATHLLHGALRRILGQHVQQKGSYVNPERLRFDFSHFSKMSDAEIARVEASVNEEIRRAEEVQKHADIPYDDAIAKGALAFFGDKYADLVRVVEVPGISVELCGGTHVDNIGRIGLFKIVSESSVASGVRRIEALTGKSAEKLLWQEYAELQQIRQLLKAKGDEPVASRIVELMDARKELEKELHEIRIGSLLQSLSVDLQSAPEVSGCKLLAKVVEGADGDALRSAGLALREAVPCAAGLLCSVQDGKVSLAVFASDKAVKELGIDAGKLIREVAQHVQGGGGGKPEFATAGGKNPDGVNKALEAFTTAVKAQLG</sequence>
<dbReference type="Pfam" id="PF01411">
    <property type="entry name" value="tRNA-synt_2c"/>
    <property type="match status" value="1"/>
</dbReference>
<dbReference type="PRINTS" id="PR00980">
    <property type="entry name" value="TRNASYNTHALA"/>
</dbReference>
<dbReference type="InterPro" id="IPR012947">
    <property type="entry name" value="tRNA_SAD"/>
</dbReference>
<dbReference type="SUPFAM" id="SSF55681">
    <property type="entry name" value="Class II aaRS and biotin synthetases"/>
    <property type="match status" value="1"/>
</dbReference>
<keyword evidence="6 11" id="KW-0862">Zinc</keyword>
<dbReference type="InterPro" id="IPR009000">
    <property type="entry name" value="Transl_B-barrel_sf"/>
</dbReference>
<evidence type="ECO:0000259" key="12">
    <source>
        <dbReference type="PROSITE" id="PS50860"/>
    </source>
</evidence>
<organism evidence="13 14">
    <name type="scientific">Chlorobium ferrooxidans DSM 13031</name>
    <dbReference type="NCBI Taxonomy" id="377431"/>
    <lineage>
        <taxon>Bacteria</taxon>
        <taxon>Pseudomonadati</taxon>
        <taxon>Chlorobiota</taxon>
        <taxon>Chlorobiia</taxon>
        <taxon>Chlorobiales</taxon>
        <taxon>Chlorobiaceae</taxon>
        <taxon>Chlorobium/Pelodictyon group</taxon>
        <taxon>Chlorobium</taxon>
    </lineage>
</organism>
<dbReference type="InterPro" id="IPR018164">
    <property type="entry name" value="Ala-tRNA-synth_IIc_N"/>
</dbReference>
<feature type="domain" description="Alanyl-transfer RNA synthetases family profile" evidence="12">
    <location>
        <begin position="16"/>
        <end position="731"/>
    </location>
</feature>
<dbReference type="Gene3D" id="2.40.30.130">
    <property type="match status" value="1"/>
</dbReference>
<keyword evidence="5 11" id="KW-0547">Nucleotide-binding</keyword>
<dbReference type="GO" id="GO:0000049">
    <property type="term" value="F:tRNA binding"/>
    <property type="evidence" value="ECO:0007669"/>
    <property type="project" value="UniProtKB-KW"/>
</dbReference>
<accession>Q0YSB8</accession>
<dbReference type="Gene3D" id="3.30.930.10">
    <property type="entry name" value="Bira Bifunctional Protein, Domain 2"/>
    <property type="match status" value="1"/>
</dbReference>
<keyword evidence="2 11" id="KW-0820">tRNA-binding</keyword>
<dbReference type="GO" id="GO:0008270">
    <property type="term" value="F:zinc ion binding"/>
    <property type="evidence" value="ECO:0007669"/>
    <property type="project" value="UniProtKB-UniRule"/>
</dbReference>
<gene>
    <name evidence="11" type="primary">alaS</name>
    <name evidence="13" type="ORF">CferDRAFT_1278</name>
</gene>
<keyword evidence="3 11" id="KW-0436">Ligase</keyword>
<dbReference type="Gene3D" id="3.10.310.40">
    <property type="match status" value="1"/>
</dbReference>
<keyword evidence="8 11" id="KW-0694">RNA-binding</keyword>
<evidence type="ECO:0000256" key="4">
    <source>
        <dbReference type="ARBA" id="ARBA00022723"/>
    </source>
</evidence>
<evidence type="ECO:0000256" key="1">
    <source>
        <dbReference type="ARBA" id="ARBA00008226"/>
    </source>
</evidence>
<dbReference type="GO" id="GO:0004813">
    <property type="term" value="F:alanine-tRNA ligase activity"/>
    <property type="evidence" value="ECO:0007669"/>
    <property type="project" value="UniProtKB-UniRule"/>
</dbReference>
<evidence type="ECO:0000313" key="13">
    <source>
        <dbReference type="EMBL" id="EAT59271.1"/>
    </source>
</evidence>
<dbReference type="FunFam" id="3.30.930.10:FF:000004">
    <property type="entry name" value="Alanine--tRNA ligase"/>
    <property type="match status" value="1"/>
</dbReference>
<dbReference type="EC" id="6.1.1.7" evidence="11"/>
<keyword evidence="9 11" id="KW-0648">Protein biosynthesis</keyword>
<dbReference type="PROSITE" id="PS50860">
    <property type="entry name" value="AA_TRNA_LIGASE_II_ALA"/>
    <property type="match status" value="1"/>
</dbReference>
<keyword evidence="7 11" id="KW-0067">ATP-binding</keyword>
<dbReference type="Pfam" id="PF07973">
    <property type="entry name" value="tRNA_SAD"/>
    <property type="match status" value="1"/>
</dbReference>
<comment type="domain">
    <text evidence="11">Consists of three domains; the N-terminal catalytic domain, the editing domain and the C-terminal C-Ala domain. The editing domain removes incorrectly charged amino acids, while the C-Ala domain, along with tRNA(Ala), serves as a bridge to cooperatively bring together the editing and aminoacylation centers thus stimulating deacylation of misacylated tRNAs.</text>
</comment>
<keyword evidence="10 11" id="KW-0030">Aminoacyl-tRNA synthetase</keyword>
<evidence type="ECO:0000256" key="10">
    <source>
        <dbReference type="ARBA" id="ARBA00023146"/>
    </source>
</evidence>
<comment type="similarity">
    <text evidence="1 11">Belongs to the class-II aminoacyl-tRNA synthetase family.</text>
</comment>
<comment type="cofactor">
    <cofactor evidence="11">
        <name>Zn(2+)</name>
        <dbReference type="ChEBI" id="CHEBI:29105"/>
    </cofactor>
    <text evidence="11">Binds 1 zinc ion per subunit.</text>
</comment>
<feature type="binding site" evidence="11">
    <location>
        <position position="692"/>
    </location>
    <ligand>
        <name>Zn(2+)</name>
        <dbReference type="ChEBI" id="CHEBI:29105"/>
    </ligand>
</feature>
<dbReference type="GO" id="GO:0005524">
    <property type="term" value="F:ATP binding"/>
    <property type="evidence" value="ECO:0007669"/>
    <property type="project" value="UniProtKB-UniRule"/>
</dbReference>
<dbReference type="InterPro" id="IPR018163">
    <property type="entry name" value="Thr/Ala-tRNA-synth_IIc_edit"/>
</dbReference>
<dbReference type="GO" id="GO:0005737">
    <property type="term" value="C:cytoplasm"/>
    <property type="evidence" value="ECO:0007669"/>
    <property type="project" value="UniProtKB-SubCell"/>
</dbReference>
<dbReference type="Gene3D" id="3.30.980.10">
    <property type="entry name" value="Threonyl-trna Synthetase, Chain A, domain 2"/>
    <property type="match status" value="1"/>
</dbReference>
<dbReference type="PANTHER" id="PTHR11777">
    <property type="entry name" value="ALANYL-TRNA SYNTHETASE"/>
    <property type="match status" value="1"/>
</dbReference>
<keyword evidence="4 11" id="KW-0479">Metal-binding</keyword>
<comment type="caution">
    <text evidence="13">The sequence shown here is derived from an EMBL/GenBank/DDBJ whole genome shotgun (WGS) entry which is preliminary data.</text>
</comment>
<evidence type="ECO:0000256" key="3">
    <source>
        <dbReference type="ARBA" id="ARBA00022598"/>
    </source>
</evidence>
<dbReference type="SUPFAM" id="SSF50447">
    <property type="entry name" value="Translation proteins"/>
    <property type="match status" value="1"/>
</dbReference>
<dbReference type="InterPro" id="IPR003156">
    <property type="entry name" value="DHHA1_dom"/>
</dbReference>
<dbReference type="InterPro" id="IPR018162">
    <property type="entry name" value="Ala-tRNA-ligase_IIc_anticod-bd"/>
</dbReference>
<dbReference type="SMART" id="SM00863">
    <property type="entry name" value="tRNA_SAD"/>
    <property type="match status" value="1"/>
</dbReference>
<feature type="binding site" evidence="11">
    <location>
        <position position="688"/>
    </location>
    <ligand>
        <name>Zn(2+)</name>
        <dbReference type="ChEBI" id="CHEBI:29105"/>
    </ligand>
</feature>
<dbReference type="InterPro" id="IPR050058">
    <property type="entry name" value="Ala-tRNA_ligase"/>
</dbReference>
<reference evidence="13 14" key="1">
    <citation type="submission" date="2006-07" db="EMBL/GenBank/DDBJ databases">
        <title>Annotation of the draft genome assembly of Chlorobium ferroxidans DSM 13031.</title>
        <authorList>
            <consortium name="US DOE Joint Genome Institute (JGI-ORNL)"/>
            <person name="Larimer F."/>
            <person name="Land M."/>
            <person name="Hauser L."/>
        </authorList>
    </citation>
    <scope>NUCLEOTIDE SEQUENCE [LARGE SCALE GENOMIC DNA]</scope>
    <source>
        <strain evidence="13 14">DSM 13031</strain>
    </source>
</reference>
<evidence type="ECO:0000256" key="2">
    <source>
        <dbReference type="ARBA" id="ARBA00022555"/>
    </source>
</evidence>
<protein>
    <recommendedName>
        <fullName evidence="11">Alanine--tRNA ligase</fullName>
        <ecNumber evidence="11">6.1.1.7</ecNumber>
    </recommendedName>
    <alternativeName>
        <fullName evidence="11">Alanyl-tRNA synthetase</fullName>
        <shortName evidence="11">AlaRS</shortName>
    </alternativeName>
</protein>
<dbReference type="NCBIfam" id="TIGR00344">
    <property type="entry name" value="alaS"/>
    <property type="match status" value="1"/>
</dbReference>
<dbReference type="EMBL" id="AASE01000006">
    <property type="protein sequence ID" value="EAT59271.1"/>
    <property type="molecule type" value="Genomic_DNA"/>
</dbReference>
<dbReference type="GO" id="GO:0006419">
    <property type="term" value="P:alanyl-tRNA aminoacylation"/>
    <property type="evidence" value="ECO:0007669"/>
    <property type="project" value="UniProtKB-UniRule"/>
</dbReference>
<keyword evidence="14" id="KW-1185">Reference proteome</keyword>
<evidence type="ECO:0000256" key="11">
    <source>
        <dbReference type="HAMAP-Rule" id="MF_00036"/>
    </source>
</evidence>
<evidence type="ECO:0000313" key="14">
    <source>
        <dbReference type="Proteomes" id="UP000004162"/>
    </source>
</evidence>
<dbReference type="InterPro" id="IPR002318">
    <property type="entry name" value="Ala-tRNA-lgiase_IIc"/>
</dbReference>
<dbReference type="HAMAP" id="MF_00036_B">
    <property type="entry name" value="Ala_tRNA_synth_B"/>
    <property type="match status" value="1"/>
</dbReference>
<dbReference type="FunFam" id="3.10.310.40:FF:000001">
    <property type="entry name" value="Alanine--tRNA ligase"/>
    <property type="match status" value="1"/>
</dbReference>
<dbReference type="InterPro" id="IPR023033">
    <property type="entry name" value="Ala_tRNA_ligase_euk/bac"/>
</dbReference>
<proteinExistence type="inferred from homology"/>
<name>Q0YSB8_9CHLB</name>
<feature type="binding site" evidence="11">
    <location>
        <position position="585"/>
    </location>
    <ligand>
        <name>Zn(2+)</name>
        <dbReference type="ChEBI" id="CHEBI:29105"/>
    </ligand>
</feature>
<dbReference type="AlphaFoldDB" id="Q0YSB8"/>
<evidence type="ECO:0000256" key="5">
    <source>
        <dbReference type="ARBA" id="ARBA00022741"/>
    </source>
</evidence>
<dbReference type="InterPro" id="IPR018165">
    <property type="entry name" value="Ala-tRNA-synth_IIc_core"/>
</dbReference>
<dbReference type="Proteomes" id="UP000004162">
    <property type="component" value="Unassembled WGS sequence"/>
</dbReference>
<dbReference type="Gene3D" id="3.30.54.20">
    <property type="match status" value="1"/>
</dbReference>
<dbReference type="PANTHER" id="PTHR11777:SF9">
    <property type="entry name" value="ALANINE--TRNA LIGASE, CYTOPLASMIC"/>
    <property type="match status" value="1"/>
</dbReference>
<dbReference type="GO" id="GO:0002161">
    <property type="term" value="F:aminoacyl-tRNA deacylase activity"/>
    <property type="evidence" value="ECO:0007669"/>
    <property type="project" value="TreeGrafter"/>
</dbReference>
<comment type="function">
    <text evidence="11">Catalyzes the attachment of alanine to tRNA(Ala) in a two-step reaction: alanine is first activated by ATP to form Ala-AMP and then transferred to the acceptor end of tRNA(Ala). Also edits incorrectly charged Ser-tRNA(Ala) and Gly-tRNA(Ala) via its editing domain.</text>
</comment>
<dbReference type="SUPFAM" id="SSF55186">
    <property type="entry name" value="ThrRS/AlaRS common domain"/>
    <property type="match status" value="1"/>
</dbReference>
<evidence type="ECO:0000256" key="9">
    <source>
        <dbReference type="ARBA" id="ARBA00022917"/>
    </source>
</evidence>
<feature type="binding site" evidence="11">
    <location>
        <position position="589"/>
    </location>
    <ligand>
        <name>Zn(2+)</name>
        <dbReference type="ChEBI" id="CHEBI:29105"/>
    </ligand>
</feature>
<keyword evidence="11" id="KW-0963">Cytoplasm</keyword>
<comment type="catalytic activity">
    <reaction evidence="11">
        <text>tRNA(Ala) + L-alanine + ATP = L-alanyl-tRNA(Ala) + AMP + diphosphate</text>
        <dbReference type="Rhea" id="RHEA:12540"/>
        <dbReference type="Rhea" id="RHEA-COMP:9657"/>
        <dbReference type="Rhea" id="RHEA-COMP:9923"/>
        <dbReference type="ChEBI" id="CHEBI:30616"/>
        <dbReference type="ChEBI" id="CHEBI:33019"/>
        <dbReference type="ChEBI" id="CHEBI:57972"/>
        <dbReference type="ChEBI" id="CHEBI:78442"/>
        <dbReference type="ChEBI" id="CHEBI:78497"/>
        <dbReference type="ChEBI" id="CHEBI:456215"/>
        <dbReference type="EC" id="6.1.1.7"/>
    </reaction>
</comment>
<dbReference type="FunFam" id="3.30.980.10:FF:000004">
    <property type="entry name" value="Alanine--tRNA ligase, cytoplasmic"/>
    <property type="match status" value="1"/>
</dbReference>
<evidence type="ECO:0000256" key="7">
    <source>
        <dbReference type="ARBA" id="ARBA00022840"/>
    </source>
</evidence>
<evidence type="ECO:0000256" key="8">
    <source>
        <dbReference type="ARBA" id="ARBA00022884"/>
    </source>
</evidence>
<dbReference type="SUPFAM" id="SSF101353">
    <property type="entry name" value="Putative anticodon-binding domain of alanyl-tRNA synthetase (AlaRS)"/>
    <property type="match status" value="1"/>
</dbReference>